<feature type="domain" description="Gcp-like" evidence="7">
    <location>
        <begin position="30"/>
        <end position="157"/>
    </location>
</feature>
<proteinExistence type="inferred from homology"/>
<evidence type="ECO:0000259" key="7">
    <source>
        <dbReference type="Pfam" id="PF00814"/>
    </source>
</evidence>
<gene>
    <name evidence="8" type="ORF">DES39_0938</name>
</gene>
<comment type="caution">
    <text evidence="8">The sequence shown here is derived from an EMBL/GenBank/DDBJ whole genome shotgun (WGS) entry which is preliminary data.</text>
</comment>
<evidence type="ECO:0000256" key="3">
    <source>
        <dbReference type="ARBA" id="ARBA00019012"/>
    </source>
</evidence>
<evidence type="ECO:0000256" key="6">
    <source>
        <dbReference type="ARBA" id="ARBA00032446"/>
    </source>
</evidence>
<comment type="similarity">
    <text evidence="2">Belongs to the KAE1 / TsaD family. TsaB subfamily.</text>
</comment>
<dbReference type="InterPro" id="IPR022496">
    <property type="entry name" value="T6A_TsaB"/>
</dbReference>
<dbReference type="GO" id="GO:0002949">
    <property type="term" value="P:tRNA threonylcarbamoyladenosine modification"/>
    <property type="evidence" value="ECO:0007669"/>
    <property type="project" value="InterPro"/>
</dbReference>
<dbReference type="GO" id="GO:0005829">
    <property type="term" value="C:cytosol"/>
    <property type="evidence" value="ECO:0007669"/>
    <property type="project" value="TreeGrafter"/>
</dbReference>
<dbReference type="Proteomes" id="UP000278542">
    <property type="component" value="Unassembled WGS sequence"/>
</dbReference>
<dbReference type="PANTHER" id="PTHR11735:SF11">
    <property type="entry name" value="TRNA THREONYLCARBAMOYLADENOSINE BIOSYNTHESIS PROTEIN TSAB"/>
    <property type="match status" value="1"/>
</dbReference>
<reference evidence="8 9" key="1">
    <citation type="submission" date="2018-10" db="EMBL/GenBank/DDBJ databases">
        <title>Genomic Encyclopedia of Type Strains, Phase IV (KMG-IV): sequencing the most valuable type-strain genomes for metagenomic binning, comparative biology and taxonomic classification.</title>
        <authorList>
            <person name="Goeker M."/>
        </authorList>
    </citation>
    <scope>NUCLEOTIDE SEQUENCE [LARGE SCALE GENOMIC DNA]</scope>
    <source>
        <strain evidence="8 9">DSM 22228</strain>
    </source>
</reference>
<dbReference type="Pfam" id="PF00814">
    <property type="entry name" value="TsaD"/>
    <property type="match status" value="1"/>
</dbReference>
<sequence length="230" mass="24691">MINILAIDTSTEACSVALMFNQQLSQRFTLSQRDHTKQVLPMIDDLLKQAGCTLSQIDAIAFAKGPGSFTGVRIGIGIAQGIAFGINKPLVGVSTLATLAQGANRMSGAEQVITAIDARMGEVYLGAYQCLGNGELSPMINECVIQPDQVAGYLANLSLSAPAVYYAGTGWQTYPQMLLGIQDGKIALPRAEDMLLIAQKQFEQGHIVSAQNVEATYLRNDVTWKKLPGR</sequence>
<dbReference type="NCBIfam" id="TIGR03725">
    <property type="entry name" value="T6A_YeaZ"/>
    <property type="match status" value="1"/>
</dbReference>
<dbReference type="InterPro" id="IPR043129">
    <property type="entry name" value="ATPase_NBD"/>
</dbReference>
<dbReference type="SUPFAM" id="SSF53067">
    <property type="entry name" value="Actin-like ATPase domain"/>
    <property type="match status" value="2"/>
</dbReference>
<dbReference type="InterPro" id="IPR000905">
    <property type="entry name" value="Gcp-like_dom"/>
</dbReference>
<dbReference type="CDD" id="cd24032">
    <property type="entry name" value="ASKHA_NBD_TsaB"/>
    <property type="match status" value="1"/>
</dbReference>
<evidence type="ECO:0000256" key="4">
    <source>
        <dbReference type="ARBA" id="ARBA00022490"/>
    </source>
</evidence>
<dbReference type="EMBL" id="RBWY01000001">
    <property type="protein sequence ID" value="RKS87697.1"/>
    <property type="molecule type" value="Genomic_DNA"/>
</dbReference>
<keyword evidence="5" id="KW-0819">tRNA processing</keyword>
<dbReference type="Gene3D" id="3.30.420.40">
    <property type="match status" value="2"/>
</dbReference>
<dbReference type="FunFam" id="3.30.420.40:FF:000097">
    <property type="entry name" value="tRNA threonylcarbamoyladenosine biosynthesis protein TsaB"/>
    <property type="match status" value="1"/>
</dbReference>
<evidence type="ECO:0000256" key="5">
    <source>
        <dbReference type="ARBA" id="ARBA00022694"/>
    </source>
</evidence>
<dbReference type="AlphaFoldDB" id="A0A495RJK1"/>
<comment type="subcellular location">
    <subcellularLocation>
        <location evidence="1">Cytoplasm</location>
    </subcellularLocation>
</comment>
<name>A0A495RJK1_9GAMM</name>
<accession>A0A495RJK1</accession>
<organism evidence="8 9">
    <name type="scientific">Orbus hercynius</name>
    <dbReference type="NCBI Taxonomy" id="593135"/>
    <lineage>
        <taxon>Bacteria</taxon>
        <taxon>Pseudomonadati</taxon>
        <taxon>Pseudomonadota</taxon>
        <taxon>Gammaproteobacteria</taxon>
        <taxon>Orbales</taxon>
        <taxon>Orbaceae</taxon>
        <taxon>Orbus</taxon>
    </lineage>
</organism>
<dbReference type="PANTHER" id="PTHR11735">
    <property type="entry name" value="TRNA N6-ADENOSINE THREONYLCARBAMOYLTRANSFERASE"/>
    <property type="match status" value="1"/>
</dbReference>
<evidence type="ECO:0000256" key="2">
    <source>
        <dbReference type="ARBA" id="ARBA00010493"/>
    </source>
</evidence>
<protein>
    <recommendedName>
        <fullName evidence="3">tRNA threonylcarbamoyladenosine biosynthesis protein TsaB</fullName>
    </recommendedName>
    <alternativeName>
        <fullName evidence="6">t(6)A37 threonylcarbamoyladenosine biosynthesis protein TsaB</fullName>
    </alternativeName>
</protein>
<evidence type="ECO:0000313" key="9">
    <source>
        <dbReference type="Proteomes" id="UP000278542"/>
    </source>
</evidence>
<keyword evidence="4" id="KW-0963">Cytoplasm</keyword>
<keyword evidence="9" id="KW-1185">Reference proteome</keyword>
<evidence type="ECO:0000313" key="8">
    <source>
        <dbReference type="EMBL" id="RKS87697.1"/>
    </source>
</evidence>
<evidence type="ECO:0000256" key="1">
    <source>
        <dbReference type="ARBA" id="ARBA00004496"/>
    </source>
</evidence>